<evidence type="ECO:0000256" key="4">
    <source>
        <dbReference type="ARBA" id="ARBA00012011"/>
    </source>
</evidence>
<keyword evidence="8" id="KW-0520">NAD</keyword>
<dbReference type="InterPro" id="IPR001433">
    <property type="entry name" value="OxRdtase_FAD/NAD-bd"/>
</dbReference>
<evidence type="ECO:0000259" key="11">
    <source>
        <dbReference type="PROSITE" id="PS51384"/>
    </source>
</evidence>
<name>G0UPT4_TRYCI</name>
<dbReference type="GO" id="GO:0090524">
    <property type="term" value="F:cytochrome-b5 reductase activity, acting on NADH"/>
    <property type="evidence" value="ECO:0007669"/>
    <property type="project" value="UniProtKB-EC"/>
</dbReference>
<dbReference type="InterPro" id="IPR008333">
    <property type="entry name" value="Cbr1-like_FAD-bd_dom"/>
</dbReference>
<comment type="similarity">
    <text evidence="3">Belongs to the flavoprotein pyridine nucleotide cytochrome reductase family.</text>
</comment>
<dbReference type="InterPro" id="IPR001834">
    <property type="entry name" value="CBR-like"/>
</dbReference>
<dbReference type="FunFam" id="2.40.30.10:FF:000032">
    <property type="entry name" value="NADH-cytochrome b5 reductase"/>
    <property type="match status" value="1"/>
</dbReference>
<dbReference type="SUPFAM" id="SSF52343">
    <property type="entry name" value="Ferredoxin reductase-like, C-terminal NADP-linked domain"/>
    <property type="match status" value="1"/>
</dbReference>
<dbReference type="PANTHER" id="PTHR19370">
    <property type="entry name" value="NADH-CYTOCHROME B5 REDUCTASE"/>
    <property type="match status" value="1"/>
</dbReference>
<feature type="binding site" evidence="10">
    <location>
        <position position="158"/>
    </location>
    <ligand>
        <name>FAD</name>
        <dbReference type="ChEBI" id="CHEBI:57692"/>
    </ligand>
</feature>
<keyword evidence="6 10" id="KW-0274">FAD</keyword>
<evidence type="ECO:0000256" key="3">
    <source>
        <dbReference type="ARBA" id="ARBA00006105"/>
    </source>
</evidence>
<feature type="binding site" evidence="10">
    <location>
        <position position="91"/>
    </location>
    <ligand>
        <name>FAD</name>
        <dbReference type="ChEBI" id="CHEBI:57692"/>
    </ligand>
</feature>
<dbReference type="PROSITE" id="PS51384">
    <property type="entry name" value="FAD_FR"/>
    <property type="match status" value="1"/>
</dbReference>
<protein>
    <recommendedName>
        <fullName evidence="4">cytochrome-b5 reductase</fullName>
        <ecNumber evidence="4">1.6.2.2</ecNumber>
    </recommendedName>
</protein>
<keyword evidence="7" id="KW-0560">Oxidoreductase</keyword>
<feature type="binding site" evidence="10">
    <location>
        <position position="107"/>
    </location>
    <ligand>
        <name>FAD</name>
        <dbReference type="ChEBI" id="CHEBI:57692"/>
    </ligand>
</feature>
<gene>
    <name evidence="12" type="ORF">TCIL3000_7_2050</name>
</gene>
<evidence type="ECO:0000256" key="1">
    <source>
        <dbReference type="ARBA" id="ARBA00001974"/>
    </source>
</evidence>
<dbReference type="GO" id="GO:0005739">
    <property type="term" value="C:mitochondrion"/>
    <property type="evidence" value="ECO:0007669"/>
    <property type="project" value="UniProtKB-SubCell"/>
</dbReference>
<evidence type="ECO:0000256" key="8">
    <source>
        <dbReference type="ARBA" id="ARBA00023027"/>
    </source>
</evidence>
<organism evidence="12">
    <name type="scientific">Trypanosoma congolense (strain IL3000)</name>
    <dbReference type="NCBI Taxonomy" id="1068625"/>
    <lineage>
        <taxon>Eukaryota</taxon>
        <taxon>Discoba</taxon>
        <taxon>Euglenozoa</taxon>
        <taxon>Kinetoplastea</taxon>
        <taxon>Metakinetoplastina</taxon>
        <taxon>Trypanosomatida</taxon>
        <taxon>Trypanosomatidae</taxon>
        <taxon>Trypanosoma</taxon>
        <taxon>Nannomonas</taxon>
    </lineage>
</organism>
<dbReference type="EC" id="1.6.2.2" evidence="4"/>
<dbReference type="AlphaFoldDB" id="G0UPT4"/>
<feature type="domain" description="FAD-binding FR-type" evidence="11">
    <location>
        <begin position="37"/>
        <end position="141"/>
    </location>
</feature>
<dbReference type="CDD" id="cd06183">
    <property type="entry name" value="cyt_b5_reduct_like"/>
    <property type="match status" value="1"/>
</dbReference>
<evidence type="ECO:0000313" key="12">
    <source>
        <dbReference type="EMBL" id="CCC91395.1"/>
    </source>
</evidence>
<dbReference type="InterPro" id="IPR039261">
    <property type="entry name" value="FNR_nucleotide-bd"/>
</dbReference>
<dbReference type="InterPro" id="IPR017927">
    <property type="entry name" value="FAD-bd_FR_type"/>
</dbReference>
<accession>G0UPT4</accession>
<keyword evidence="5 10" id="KW-0285">Flavoprotein</keyword>
<evidence type="ECO:0000256" key="9">
    <source>
        <dbReference type="ARBA" id="ARBA00023128"/>
    </source>
</evidence>
<dbReference type="Pfam" id="PF00175">
    <property type="entry name" value="NAD_binding_1"/>
    <property type="match status" value="1"/>
</dbReference>
<evidence type="ECO:0000256" key="2">
    <source>
        <dbReference type="ARBA" id="ARBA00004173"/>
    </source>
</evidence>
<feature type="binding site" evidence="10">
    <location>
        <position position="115"/>
    </location>
    <ligand>
        <name>FAD</name>
        <dbReference type="ChEBI" id="CHEBI:57692"/>
    </ligand>
</feature>
<feature type="binding site" evidence="10">
    <location>
        <position position="116"/>
    </location>
    <ligand>
        <name>FAD</name>
        <dbReference type="ChEBI" id="CHEBI:57692"/>
    </ligand>
</feature>
<dbReference type="PRINTS" id="PR00406">
    <property type="entry name" value="CYTB5RDTASE"/>
</dbReference>
<dbReference type="Pfam" id="PF00970">
    <property type="entry name" value="FAD_binding_6"/>
    <property type="match status" value="1"/>
</dbReference>
<dbReference type="FunFam" id="3.40.50.80:FF:000009">
    <property type="entry name" value="NADH-cytochrome b5 reductase"/>
    <property type="match status" value="1"/>
</dbReference>
<sequence>MKVFATAAAAGLAASAYFRVDRLAEAKIEETGAFSQSAYRQYKLISVKDETPDTKLFTFRLPEEEMELNFTTPSCITLRFVDDDRNEVVRPYTPLNLESDKGSFDILVKAYPNSKMGSHLHNMKVGNSIDVQGPWRTMDIKPGQYEHVGMLAGGTGVTPMYQVAQNFLAKPSNTTKFSLVCCNRSKHDMLLVDRIGRLVKENPGRFDVSHILVSAPWYWRGYKGYLTKEIIERTMPNPNNASNAMLLVSGPPGFMKAVCGEKKGRSQGPLEGYLKEMGYTESMVYKF</sequence>
<dbReference type="VEuPathDB" id="TriTrypDB:TcIL3000_7_2050"/>
<dbReference type="SUPFAM" id="SSF63380">
    <property type="entry name" value="Riboflavin synthase domain-like"/>
    <property type="match status" value="1"/>
</dbReference>
<proteinExistence type="inferred from homology"/>
<dbReference type="EMBL" id="HE575320">
    <property type="protein sequence ID" value="CCC91395.1"/>
    <property type="molecule type" value="Genomic_DNA"/>
</dbReference>
<feature type="binding site" evidence="10">
    <location>
        <position position="109"/>
    </location>
    <ligand>
        <name>FAD</name>
        <dbReference type="ChEBI" id="CHEBI:57692"/>
    </ligand>
</feature>
<evidence type="ECO:0000256" key="6">
    <source>
        <dbReference type="ARBA" id="ARBA00022827"/>
    </source>
</evidence>
<feature type="binding site" evidence="10">
    <location>
        <position position="90"/>
    </location>
    <ligand>
        <name>FAD</name>
        <dbReference type="ChEBI" id="CHEBI:57692"/>
    </ligand>
</feature>
<evidence type="ECO:0000256" key="7">
    <source>
        <dbReference type="ARBA" id="ARBA00023002"/>
    </source>
</evidence>
<comment type="subcellular location">
    <subcellularLocation>
        <location evidence="2">Mitochondrion</location>
    </subcellularLocation>
</comment>
<reference evidence="12" key="1">
    <citation type="journal article" date="2012" name="Proc. Natl. Acad. Sci. U.S.A.">
        <title>Antigenic diversity is generated by distinct evolutionary mechanisms in African trypanosome species.</title>
        <authorList>
            <person name="Jackson A.P."/>
            <person name="Berry A."/>
            <person name="Aslett M."/>
            <person name="Allison H.C."/>
            <person name="Burton P."/>
            <person name="Vavrova-Anderson J."/>
            <person name="Brown R."/>
            <person name="Browne H."/>
            <person name="Corton N."/>
            <person name="Hauser H."/>
            <person name="Gamble J."/>
            <person name="Gilderthorp R."/>
            <person name="Marcello L."/>
            <person name="McQuillan J."/>
            <person name="Otto T.D."/>
            <person name="Quail M.A."/>
            <person name="Sanders M.J."/>
            <person name="van Tonder A."/>
            <person name="Ginger M.L."/>
            <person name="Field M.C."/>
            <person name="Barry J.D."/>
            <person name="Hertz-Fowler C."/>
            <person name="Berriman M."/>
        </authorList>
    </citation>
    <scope>NUCLEOTIDE SEQUENCE</scope>
    <source>
        <strain evidence="12">IL3000</strain>
    </source>
</reference>
<dbReference type="Gene3D" id="3.40.50.80">
    <property type="entry name" value="Nucleotide-binding domain of ferredoxin-NADP reductase (FNR) module"/>
    <property type="match status" value="1"/>
</dbReference>
<keyword evidence="9" id="KW-0496">Mitochondrion</keyword>
<evidence type="ECO:0000256" key="5">
    <source>
        <dbReference type="ARBA" id="ARBA00022630"/>
    </source>
</evidence>
<dbReference type="InterPro" id="IPR017938">
    <property type="entry name" value="Riboflavin_synthase-like_b-brl"/>
</dbReference>
<feature type="binding site" evidence="10">
    <location>
        <position position="92"/>
    </location>
    <ligand>
        <name>FAD</name>
        <dbReference type="ChEBI" id="CHEBI:57692"/>
    </ligand>
</feature>
<evidence type="ECO:0000256" key="10">
    <source>
        <dbReference type="PIRSR" id="PIRSR601834-1"/>
    </source>
</evidence>
<dbReference type="Gene3D" id="2.40.30.10">
    <property type="entry name" value="Translation factors"/>
    <property type="match status" value="1"/>
</dbReference>
<dbReference type="PANTHER" id="PTHR19370:SF131">
    <property type="entry name" value="B5 REDUCTASE, PUTATIVE-RELATED"/>
    <property type="match status" value="1"/>
</dbReference>
<comment type="cofactor">
    <cofactor evidence="1 10">
        <name>FAD</name>
        <dbReference type="ChEBI" id="CHEBI:57692"/>
    </cofactor>
</comment>